<gene>
    <name evidence="2" type="ORF">UABAM_01655</name>
</gene>
<dbReference type="KEGG" id="uam:UABAM_01655"/>
<keyword evidence="3" id="KW-1185">Reference proteome</keyword>
<protein>
    <recommendedName>
        <fullName evidence="4">Lipoprotein</fullName>
    </recommendedName>
</protein>
<dbReference type="EMBL" id="AP019860">
    <property type="protein sequence ID" value="BBM83304.1"/>
    <property type="molecule type" value="Genomic_DNA"/>
</dbReference>
<proteinExistence type="predicted"/>
<sequence length="104" mass="12232">MREIFILILVVLCGCTSQQEIEEQKRQQQLKAEEERKAEEQKKAEEEELSKKEKEFASDVEWILRHTLNNGFNPEAKKLEPNSDSEKNEKATDKNNKEQTPENK</sequence>
<organism evidence="2 3">
    <name type="scientific">Uabimicrobium amorphum</name>
    <dbReference type="NCBI Taxonomy" id="2596890"/>
    <lineage>
        <taxon>Bacteria</taxon>
        <taxon>Pseudomonadati</taxon>
        <taxon>Planctomycetota</taxon>
        <taxon>Candidatus Uabimicrobiia</taxon>
        <taxon>Candidatus Uabimicrobiales</taxon>
        <taxon>Candidatus Uabimicrobiaceae</taxon>
        <taxon>Candidatus Uabimicrobium</taxon>
    </lineage>
</organism>
<evidence type="ECO:0008006" key="4">
    <source>
        <dbReference type="Google" id="ProtNLM"/>
    </source>
</evidence>
<evidence type="ECO:0000256" key="1">
    <source>
        <dbReference type="SAM" id="MobiDB-lite"/>
    </source>
</evidence>
<evidence type="ECO:0000313" key="3">
    <source>
        <dbReference type="Proteomes" id="UP000326354"/>
    </source>
</evidence>
<feature type="region of interest" description="Disordered" evidence="1">
    <location>
        <begin position="70"/>
        <end position="104"/>
    </location>
</feature>
<dbReference type="AlphaFoldDB" id="A0A5S9IKC9"/>
<accession>A0A5S9IKC9</accession>
<reference evidence="2 3" key="1">
    <citation type="submission" date="2019-08" db="EMBL/GenBank/DDBJ databases">
        <title>Complete genome sequence of Candidatus Uab amorphum.</title>
        <authorList>
            <person name="Shiratori T."/>
            <person name="Suzuki S."/>
            <person name="Kakizawa Y."/>
            <person name="Ishida K."/>
        </authorList>
    </citation>
    <scope>NUCLEOTIDE SEQUENCE [LARGE SCALE GENOMIC DNA]</scope>
    <source>
        <strain evidence="2 3">SRT547</strain>
    </source>
</reference>
<name>A0A5S9IKC9_UABAM</name>
<evidence type="ECO:0000313" key="2">
    <source>
        <dbReference type="EMBL" id="BBM83304.1"/>
    </source>
</evidence>
<dbReference type="RefSeq" id="WP_151967510.1">
    <property type="nucleotide sequence ID" value="NZ_AP019860.1"/>
</dbReference>
<feature type="compositionally biased region" description="Basic and acidic residues" evidence="1">
    <location>
        <begin position="75"/>
        <end position="104"/>
    </location>
</feature>
<feature type="region of interest" description="Disordered" evidence="1">
    <location>
        <begin position="23"/>
        <end position="55"/>
    </location>
</feature>
<dbReference type="PROSITE" id="PS51257">
    <property type="entry name" value="PROKAR_LIPOPROTEIN"/>
    <property type="match status" value="1"/>
</dbReference>
<dbReference type="Proteomes" id="UP000326354">
    <property type="component" value="Chromosome"/>
</dbReference>